<reference evidence="3" key="3">
    <citation type="submission" date="2024-02" db="EMBL/GenBank/DDBJ databases">
        <title>Comparative genomics of Cryptococcus and Kwoniella reveals pathogenesis evolution and contrasting modes of karyotype evolution via chromosome fusion or intercentromeric recombination.</title>
        <authorList>
            <person name="Coelho M.A."/>
            <person name="David-Palma M."/>
            <person name="Shea T."/>
            <person name="Bowers K."/>
            <person name="McGinley-Smith S."/>
            <person name="Mohammad A.W."/>
            <person name="Gnirke A."/>
            <person name="Yurkov A.M."/>
            <person name="Nowrousian M."/>
            <person name="Sun S."/>
            <person name="Cuomo C.A."/>
            <person name="Heitman J."/>
        </authorList>
    </citation>
    <scope>NUCLEOTIDE SEQUENCE</scope>
    <source>
        <strain evidence="3">CBS 10117</strain>
    </source>
</reference>
<dbReference type="EMBL" id="KI894027">
    <property type="protein sequence ID" value="OBR88812.1"/>
    <property type="molecule type" value="Genomic_DNA"/>
</dbReference>
<dbReference type="GeneID" id="28964328"/>
<gene>
    <name evidence="2" type="ORF">I303_00629</name>
    <name evidence="3" type="ORF">I303_100626</name>
</gene>
<dbReference type="Proteomes" id="UP000078595">
    <property type="component" value="Chromosome 1"/>
</dbReference>
<evidence type="ECO:0000313" key="3">
    <source>
        <dbReference type="EMBL" id="WWC58091.1"/>
    </source>
</evidence>
<proteinExistence type="predicted"/>
<dbReference type="VEuPathDB" id="FungiDB:I303_00629"/>
<dbReference type="KEGG" id="kdj:28964328"/>
<evidence type="ECO:0000256" key="1">
    <source>
        <dbReference type="SAM" id="MobiDB-lite"/>
    </source>
</evidence>
<protein>
    <submittedName>
        <fullName evidence="2">Uncharacterized protein</fullName>
    </submittedName>
</protein>
<evidence type="ECO:0000313" key="2">
    <source>
        <dbReference type="EMBL" id="OBR88812.1"/>
    </source>
</evidence>
<reference evidence="3" key="2">
    <citation type="submission" date="2013-07" db="EMBL/GenBank/DDBJ databases">
        <authorList>
            <consortium name="The Broad Institute Genome Sequencing Platform"/>
            <person name="Cuomo C."/>
            <person name="Litvintseva A."/>
            <person name="Chen Y."/>
            <person name="Heitman J."/>
            <person name="Sun S."/>
            <person name="Springer D."/>
            <person name="Dromer F."/>
            <person name="Young S.K."/>
            <person name="Zeng Q."/>
            <person name="Gargeya S."/>
            <person name="Fitzgerald M."/>
            <person name="Abouelleil A."/>
            <person name="Alvarado L."/>
            <person name="Berlin A.M."/>
            <person name="Chapman S.B."/>
            <person name="Dewar J."/>
            <person name="Goldberg J."/>
            <person name="Griggs A."/>
            <person name="Gujja S."/>
            <person name="Hansen M."/>
            <person name="Howarth C."/>
            <person name="Imamovic A."/>
            <person name="Larimer J."/>
            <person name="McCowan C."/>
            <person name="Murphy C."/>
            <person name="Pearson M."/>
            <person name="Priest M."/>
            <person name="Roberts A."/>
            <person name="Saif S."/>
            <person name="Shea T."/>
            <person name="Sykes S."/>
            <person name="Wortman J."/>
            <person name="Nusbaum C."/>
            <person name="Birren B."/>
        </authorList>
    </citation>
    <scope>NUCLEOTIDE SEQUENCE</scope>
    <source>
        <strain evidence="3">CBS 10117</strain>
    </source>
</reference>
<feature type="compositionally biased region" description="Polar residues" evidence="1">
    <location>
        <begin position="367"/>
        <end position="384"/>
    </location>
</feature>
<dbReference type="RefSeq" id="XP_018266654.1">
    <property type="nucleotide sequence ID" value="XM_018404000.1"/>
</dbReference>
<accession>A0A1A6AFF9</accession>
<feature type="region of interest" description="Disordered" evidence="1">
    <location>
        <begin position="362"/>
        <end position="384"/>
    </location>
</feature>
<dbReference type="AlphaFoldDB" id="A0A1A6AFF9"/>
<dbReference type="EMBL" id="CP144530">
    <property type="protein sequence ID" value="WWC58091.1"/>
    <property type="molecule type" value="Genomic_DNA"/>
</dbReference>
<name>A0A1A6AFF9_9TREE</name>
<organism evidence="2">
    <name type="scientific">Kwoniella dejecticola CBS 10117</name>
    <dbReference type="NCBI Taxonomy" id="1296121"/>
    <lineage>
        <taxon>Eukaryota</taxon>
        <taxon>Fungi</taxon>
        <taxon>Dikarya</taxon>
        <taxon>Basidiomycota</taxon>
        <taxon>Agaricomycotina</taxon>
        <taxon>Tremellomycetes</taxon>
        <taxon>Tremellales</taxon>
        <taxon>Cryptococcaceae</taxon>
        <taxon>Kwoniella</taxon>
    </lineage>
</organism>
<keyword evidence="4" id="KW-1185">Reference proteome</keyword>
<evidence type="ECO:0000313" key="4">
    <source>
        <dbReference type="Proteomes" id="UP000078595"/>
    </source>
</evidence>
<sequence length="384" mass="42052">MSSDTTGTMEPIYTTLGGMPSIPAYDSVSTEPLTDEQAKEILLANGRGKVAQRLGLTASYHLGCSPDISSFLPTSTLLDWSDEEDQCRRYLQALENRELILNGSSKDTFFNPNDENFYELAHSQIGARLPLNEASKEVLEHWGRLPDVPDDVHEGFGFPDRLAWEFMEDESDDLRHSLADADASGVATRIGAITVITSPYLRLPEERNWGENDRSITWGTPISLSSQAGIDFHLQEECEGLTINQDDTFSFYRDVAIAYSRAAQKYARTRIDENSASTASASDWSWATALNLGAAGFVVPVDEYDCFPIGGVDLTLKDQDNHPVEVKLRWLGYDTRSSSAEVPGDAGSDVLLRPTHIFGPGAAHQEQGASLDSANSTTASTKVC</sequence>
<reference evidence="2" key="1">
    <citation type="submission" date="2013-07" db="EMBL/GenBank/DDBJ databases">
        <title>The Genome Sequence of Cryptococcus dejecticola CBS10117.</title>
        <authorList>
            <consortium name="The Broad Institute Genome Sequencing Platform"/>
            <person name="Cuomo C."/>
            <person name="Litvintseva A."/>
            <person name="Chen Y."/>
            <person name="Heitman J."/>
            <person name="Sun S."/>
            <person name="Springer D."/>
            <person name="Dromer F."/>
            <person name="Young S.K."/>
            <person name="Zeng Q."/>
            <person name="Gargeya S."/>
            <person name="Fitzgerald M."/>
            <person name="Abouelleil A."/>
            <person name="Alvarado L."/>
            <person name="Berlin A.M."/>
            <person name="Chapman S.B."/>
            <person name="Dewar J."/>
            <person name="Goldberg J."/>
            <person name="Griggs A."/>
            <person name="Gujja S."/>
            <person name="Hansen M."/>
            <person name="Howarth C."/>
            <person name="Imamovic A."/>
            <person name="Larimer J."/>
            <person name="McCowan C."/>
            <person name="Murphy C."/>
            <person name="Pearson M."/>
            <person name="Priest M."/>
            <person name="Roberts A."/>
            <person name="Saif S."/>
            <person name="Shea T."/>
            <person name="Sykes S."/>
            <person name="Wortman J."/>
            <person name="Nusbaum C."/>
            <person name="Birren B."/>
        </authorList>
    </citation>
    <scope>NUCLEOTIDE SEQUENCE [LARGE SCALE GENOMIC DNA]</scope>
    <source>
        <strain evidence="2">CBS 10117</strain>
    </source>
</reference>